<comment type="caution">
    <text evidence="4">The sequence shown here is derived from an EMBL/GenBank/DDBJ whole genome shotgun (WGS) entry which is preliminary data.</text>
</comment>
<dbReference type="SUPFAM" id="SSF103473">
    <property type="entry name" value="MFS general substrate transporter"/>
    <property type="match status" value="1"/>
</dbReference>
<reference evidence="4" key="1">
    <citation type="submission" date="2023-01" db="EMBL/GenBank/DDBJ databases">
        <title>Genome assembly of the deep-sea coral Lophelia pertusa.</title>
        <authorList>
            <person name="Herrera S."/>
            <person name="Cordes E."/>
        </authorList>
    </citation>
    <scope>NUCLEOTIDE SEQUENCE</scope>
    <source>
        <strain evidence="4">USNM1676648</strain>
        <tissue evidence="4">Polyp</tissue>
    </source>
</reference>
<evidence type="ECO:0000259" key="3">
    <source>
        <dbReference type="PROSITE" id="PS50850"/>
    </source>
</evidence>
<dbReference type="InterPro" id="IPR036259">
    <property type="entry name" value="MFS_trans_sf"/>
</dbReference>
<dbReference type="InterPro" id="IPR050327">
    <property type="entry name" value="Proton-linked_MCT"/>
</dbReference>
<dbReference type="GO" id="GO:0016020">
    <property type="term" value="C:membrane"/>
    <property type="evidence" value="ECO:0007669"/>
    <property type="project" value="UniProtKB-SubCell"/>
</dbReference>
<feature type="transmembrane region" description="Helical" evidence="2">
    <location>
        <begin position="125"/>
        <end position="145"/>
    </location>
</feature>
<comment type="subcellular location">
    <subcellularLocation>
        <location evidence="1">Membrane</location>
        <topology evidence="1">Multi-pass membrane protein</topology>
    </subcellularLocation>
</comment>
<accession>A0A9X0CW92</accession>
<dbReference type="PROSITE" id="PS50850">
    <property type="entry name" value="MFS"/>
    <property type="match status" value="1"/>
</dbReference>
<gene>
    <name evidence="4" type="ORF">OS493_025770</name>
</gene>
<evidence type="ECO:0000313" key="4">
    <source>
        <dbReference type="EMBL" id="KAJ7377876.1"/>
    </source>
</evidence>
<name>A0A9X0CW92_9CNID</name>
<feature type="domain" description="Major facilitator superfamily (MFS) profile" evidence="3">
    <location>
        <begin position="1"/>
        <end position="237"/>
    </location>
</feature>
<feature type="transmembrane region" description="Helical" evidence="2">
    <location>
        <begin position="157"/>
        <end position="176"/>
    </location>
</feature>
<sequence length="237" mass="25953">MVCVVCAFCNIIICGLTYSYGILFPSLLDEFRQGKASTALVGSLAMTGTGVYSMLVAKVYNRFGPLKTVIAGTLISMGALFVTSQGTSIYFIMISYGVVFGIGSCFVYLPLYLAMPRYFTKRRSLALGLVATGPGGGLFVMSPVMQALVDALDWRRTFMALGGIFFIICPLLCVFLRIPDDNAKQQNAPNENNGKLCDFSAFKNKRFVIFTVATCLMYTGHYIPSVHMVSILKSLRH</sequence>
<dbReference type="InterPro" id="IPR020846">
    <property type="entry name" value="MFS_dom"/>
</dbReference>
<keyword evidence="2" id="KW-0472">Membrane</keyword>
<feature type="transmembrane region" description="Helical" evidence="2">
    <location>
        <begin position="64"/>
        <end position="83"/>
    </location>
</feature>
<keyword evidence="2" id="KW-1133">Transmembrane helix</keyword>
<feature type="transmembrane region" description="Helical" evidence="2">
    <location>
        <begin position="89"/>
        <end position="113"/>
    </location>
</feature>
<dbReference type="PANTHER" id="PTHR11360">
    <property type="entry name" value="MONOCARBOXYLATE TRANSPORTER"/>
    <property type="match status" value="1"/>
</dbReference>
<dbReference type="InterPro" id="IPR011701">
    <property type="entry name" value="MFS"/>
</dbReference>
<dbReference type="OrthoDB" id="5966099at2759"/>
<keyword evidence="2" id="KW-0812">Transmembrane</keyword>
<evidence type="ECO:0000256" key="2">
    <source>
        <dbReference type="SAM" id="Phobius"/>
    </source>
</evidence>
<evidence type="ECO:0000256" key="1">
    <source>
        <dbReference type="ARBA" id="ARBA00004141"/>
    </source>
</evidence>
<keyword evidence="5" id="KW-1185">Reference proteome</keyword>
<dbReference type="Pfam" id="PF07690">
    <property type="entry name" value="MFS_1"/>
    <property type="match status" value="1"/>
</dbReference>
<dbReference type="Gene3D" id="1.20.1250.20">
    <property type="entry name" value="MFS general substrate transporter like domains"/>
    <property type="match status" value="1"/>
</dbReference>
<protein>
    <recommendedName>
        <fullName evidence="3">Major facilitator superfamily (MFS) profile domain-containing protein</fullName>
    </recommendedName>
</protein>
<dbReference type="EMBL" id="MU826371">
    <property type="protein sequence ID" value="KAJ7377876.1"/>
    <property type="molecule type" value="Genomic_DNA"/>
</dbReference>
<evidence type="ECO:0000313" key="5">
    <source>
        <dbReference type="Proteomes" id="UP001163046"/>
    </source>
</evidence>
<feature type="transmembrane region" description="Helical" evidence="2">
    <location>
        <begin position="37"/>
        <end position="57"/>
    </location>
</feature>
<dbReference type="PANTHER" id="PTHR11360:SF251">
    <property type="entry name" value="MAJOR FACILITATOR SUPERFAMILY (MFS) PROFILE DOMAIN-CONTAINING PROTEIN"/>
    <property type="match status" value="1"/>
</dbReference>
<dbReference type="GO" id="GO:0022857">
    <property type="term" value="F:transmembrane transporter activity"/>
    <property type="evidence" value="ECO:0007669"/>
    <property type="project" value="InterPro"/>
</dbReference>
<proteinExistence type="predicted"/>
<organism evidence="4 5">
    <name type="scientific">Desmophyllum pertusum</name>
    <dbReference type="NCBI Taxonomy" id="174260"/>
    <lineage>
        <taxon>Eukaryota</taxon>
        <taxon>Metazoa</taxon>
        <taxon>Cnidaria</taxon>
        <taxon>Anthozoa</taxon>
        <taxon>Hexacorallia</taxon>
        <taxon>Scleractinia</taxon>
        <taxon>Caryophylliina</taxon>
        <taxon>Caryophylliidae</taxon>
        <taxon>Desmophyllum</taxon>
    </lineage>
</organism>
<dbReference type="Proteomes" id="UP001163046">
    <property type="component" value="Unassembled WGS sequence"/>
</dbReference>
<dbReference type="AlphaFoldDB" id="A0A9X0CW92"/>